<evidence type="ECO:0000256" key="2">
    <source>
        <dbReference type="SAM" id="Phobius"/>
    </source>
</evidence>
<evidence type="ECO:0000313" key="4">
    <source>
        <dbReference type="Proteomes" id="UP001319861"/>
    </source>
</evidence>
<organism evidence="3 4">
    <name type="scientific">Sinomonas cyclohexanicum</name>
    <name type="common">Corynebacterium cyclohexanicum</name>
    <dbReference type="NCBI Taxonomy" id="322009"/>
    <lineage>
        <taxon>Bacteria</taxon>
        <taxon>Bacillati</taxon>
        <taxon>Actinomycetota</taxon>
        <taxon>Actinomycetes</taxon>
        <taxon>Micrococcales</taxon>
        <taxon>Micrococcaceae</taxon>
        <taxon>Sinomonas</taxon>
    </lineage>
</organism>
<name>A0ABM7PY63_SINCY</name>
<dbReference type="Proteomes" id="UP001319861">
    <property type="component" value="Chromosome"/>
</dbReference>
<gene>
    <name evidence="3" type="ORF">SCMU_29240</name>
</gene>
<keyword evidence="4" id="KW-1185">Reference proteome</keyword>
<proteinExistence type="predicted"/>
<feature type="transmembrane region" description="Helical" evidence="2">
    <location>
        <begin position="33"/>
        <end position="52"/>
    </location>
</feature>
<evidence type="ECO:0000313" key="3">
    <source>
        <dbReference type="EMBL" id="BCT77082.1"/>
    </source>
</evidence>
<keyword evidence="2" id="KW-1133">Transmembrane helix</keyword>
<accession>A0ABM7PY63</accession>
<keyword evidence="2" id="KW-0472">Membrane</keyword>
<dbReference type="EMBL" id="AP024525">
    <property type="protein sequence ID" value="BCT77082.1"/>
    <property type="molecule type" value="Genomic_DNA"/>
</dbReference>
<protein>
    <submittedName>
        <fullName evidence="3">Uncharacterized protein</fullName>
    </submittedName>
</protein>
<feature type="region of interest" description="Disordered" evidence="1">
    <location>
        <begin position="87"/>
        <end position="134"/>
    </location>
</feature>
<sequence>MKARWVPAALVTVAFVAVALVASQGSIDVSVLVWTAVGVFGVVFGITTVSSARHADRPSASVQSRAGRVAAAQAPIVRAAVSQTGARQPAASRAAASHAQAPQVALTEPLHMATTDPEPALPRRTPKHSAELPV</sequence>
<keyword evidence="2" id="KW-0812">Transmembrane</keyword>
<feature type="compositionally biased region" description="Low complexity" evidence="1">
    <location>
        <begin position="87"/>
        <end position="105"/>
    </location>
</feature>
<reference evidence="3 4" key="1">
    <citation type="journal article" date="2021" name="J. Biosci. Bioeng.">
        <title>Identification and characterization of a chc gene cluster responsible for the aromatization pathway of cyclohexanecarboxylate degradation in Sinomonas cyclohexanicum ATCC 51369.</title>
        <authorList>
            <person name="Yamamoto T."/>
            <person name="Hasegawa Y."/>
            <person name="Lau P.C.K."/>
            <person name="Iwaki H."/>
        </authorList>
    </citation>
    <scope>NUCLEOTIDE SEQUENCE [LARGE SCALE GENOMIC DNA]</scope>
    <source>
        <strain evidence="3 4">ATCC 51369</strain>
    </source>
</reference>
<evidence type="ECO:0000256" key="1">
    <source>
        <dbReference type="SAM" id="MobiDB-lite"/>
    </source>
</evidence>